<reference evidence="6 7" key="1">
    <citation type="submission" date="2023-04" db="EMBL/GenBank/DDBJ databases">
        <title>Colletotrichum tabacum stain YC1 causing leaf anthracnose on Nicotiana tabacum(L.) cv.</title>
        <authorList>
            <person name="Ji Z."/>
            <person name="Wang M."/>
            <person name="Zhang J."/>
            <person name="Wang N."/>
            <person name="Zhou Z."/>
        </authorList>
    </citation>
    <scope>NUCLEOTIDE SEQUENCE [LARGE SCALE GENOMIC DNA]</scope>
    <source>
        <strain evidence="6 7">YC1</strain>
    </source>
</reference>
<dbReference type="EMBL" id="JASAOK010000056">
    <property type="protein sequence ID" value="KAK6206289.1"/>
    <property type="molecule type" value="Genomic_DNA"/>
</dbReference>
<accession>A0AAV9STL3</accession>
<dbReference type="PROSITE" id="PS50600">
    <property type="entry name" value="ULP_PROTEASE"/>
    <property type="match status" value="1"/>
</dbReference>
<comment type="caution">
    <text evidence="6">The sequence shown here is derived from an EMBL/GenBank/DDBJ whole genome shotgun (WGS) entry which is preliminary data.</text>
</comment>
<dbReference type="GO" id="GO:0008234">
    <property type="term" value="F:cysteine-type peptidase activity"/>
    <property type="evidence" value="ECO:0007669"/>
    <property type="project" value="InterPro"/>
</dbReference>
<evidence type="ECO:0000256" key="2">
    <source>
        <dbReference type="ARBA" id="ARBA00022670"/>
    </source>
</evidence>
<name>A0AAV9STL3_9PEZI</name>
<keyword evidence="2" id="KW-0645">Protease</keyword>
<evidence type="ECO:0000313" key="7">
    <source>
        <dbReference type="Proteomes" id="UP001327957"/>
    </source>
</evidence>
<feature type="compositionally biased region" description="Low complexity" evidence="4">
    <location>
        <begin position="172"/>
        <end position="189"/>
    </location>
</feature>
<feature type="region of interest" description="Disordered" evidence="4">
    <location>
        <begin position="165"/>
        <end position="432"/>
    </location>
</feature>
<evidence type="ECO:0000313" key="6">
    <source>
        <dbReference type="EMBL" id="KAK6206289.1"/>
    </source>
</evidence>
<keyword evidence="3" id="KW-0378">Hydrolase</keyword>
<dbReference type="GO" id="GO:0019783">
    <property type="term" value="F:ubiquitin-like protein peptidase activity"/>
    <property type="evidence" value="ECO:0007669"/>
    <property type="project" value="UniProtKB-ARBA"/>
</dbReference>
<evidence type="ECO:0000256" key="1">
    <source>
        <dbReference type="ARBA" id="ARBA00005234"/>
    </source>
</evidence>
<sequence>MVLHETLDHLNSAAASDSDNIYQRLWVQLENEFRDDPDHADDDFAHWALCHVNRAVLSFVTDTSFGAEIRGFRHDATRHWKATLRIHNVSIGVIAFLFGSEITASRPSAQGASTLSKSHPEVGLVQLHDRYKQQPVHPEYSHAGERILKDVTRFRAAIVSYGPDIWPKKNNKSNSNKTSKSKTAAAPSAIPEDSDSDSHSSEVELPRRAQPLSLGTLADQQQPLPRLRSPKPTPQGHNIRDSHASDLFSSSPAPQPNQESPTLGDQTAIAARYLDQHDDDDDDDDFLSGITDGDVSFGDNSEPIVDVRPRTPMPQKRGAPEPKLLSSPGQMSAVEGLSTIIEEAEEVSRVAQSEDDGKPARQETGCWSDGLLGRPSPSSSPAPDAGKDESGLPSRCSHVTVRRKRKRGSYEARSASPSPPPLQPTHKRLQQSAAVTQIQFTPDTPCPPRKLEGRRVNLRAILDSLPTLSPKSWLNDLVIYTIAKRLRSSRIGVIDSLTVASQHNTERGRLQLQAEMAKEKVLLLLNRENTHWVLLVWTPAIKTLAEYDSKTGTSASTHGCTGDELVPNFLRWATRDPNLPITFSKPKCPQQTNSWDCGVYMLLFAANVANNGTIPDDINIDGVLERSCLRRALLTSWHCALRPDDLARLDQSMPKTTAERAVHLKTFLKRRKNLEALARSYTAHPSRAMFSTQLTSMAEFEGYQFRQTALAGVISSLHDAHGSALLAALDVQAETERQMELNGLDAALRKQVNGFVAALDAFTSAVPSPATSLPALCQRRIRNLACMRENALLAEEEWGDLAESKTDASWDNVRCRYLDCCVLLLVLRYAAAKFRDEAKDCALDALQDAKLQGSNEAHLHA</sequence>
<dbReference type="AlphaFoldDB" id="A0AAV9STL3"/>
<evidence type="ECO:0000256" key="3">
    <source>
        <dbReference type="ARBA" id="ARBA00022801"/>
    </source>
</evidence>
<protein>
    <recommendedName>
        <fullName evidence="5">Ubiquitin-like protease family profile domain-containing protein</fullName>
    </recommendedName>
</protein>
<keyword evidence="7" id="KW-1185">Reference proteome</keyword>
<dbReference type="InterPro" id="IPR038765">
    <property type="entry name" value="Papain-like_cys_pep_sf"/>
</dbReference>
<feature type="domain" description="Ubiquitin-like protease family profile" evidence="5">
    <location>
        <begin position="458"/>
        <end position="608"/>
    </location>
</feature>
<dbReference type="InterPro" id="IPR003653">
    <property type="entry name" value="Peptidase_C48_C"/>
</dbReference>
<comment type="similarity">
    <text evidence="1">Belongs to the peptidase C48 family.</text>
</comment>
<evidence type="ECO:0000256" key="4">
    <source>
        <dbReference type="SAM" id="MobiDB-lite"/>
    </source>
</evidence>
<dbReference type="Gene3D" id="3.40.395.10">
    <property type="entry name" value="Adenoviral Proteinase, Chain A"/>
    <property type="match status" value="1"/>
</dbReference>
<dbReference type="Proteomes" id="UP001327957">
    <property type="component" value="Unassembled WGS sequence"/>
</dbReference>
<organism evidence="6 7">
    <name type="scientific">Colletotrichum tabaci</name>
    <dbReference type="NCBI Taxonomy" id="1209068"/>
    <lineage>
        <taxon>Eukaryota</taxon>
        <taxon>Fungi</taxon>
        <taxon>Dikarya</taxon>
        <taxon>Ascomycota</taxon>
        <taxon>Pezizomycotina</taxon>
        <taxon>Sordariomycetes</taxon>
        <taxon>Hypocreomycetidae</taxon>
        <taxon>Glomerellales</taxon>
        <taxon>Glomerellaceae</taxon>
        <taxon>Colletotrichum</taxon>
        <taxon>Colletotrichum destructivum species complex</taxon>
    </lineage>
</organism>
<feature type="compositionally biased region" description="Polar residues" evidence="4">
    <location>
        <begin position="247"/>
        <end position="265"/>
    </location>
</feature>
<dbReference type="SUPFAM" id="SSF54001">
    <property type="entry name" value="Cysteine proteinases"/>
    <property type="match status" value="1"/>
</dbReference>
<proteinExistence type="inferred from homology"/>
<dbReference type="Pfam" id="PF02902">
    <property type="entry name" value="Peptidase_C48"/>
    <property type="match status" value="1"/>
</dbReference>
<dbReference type="GO" id="GO:0006508">
    <property type="term" value="P:proteolysis"/>
    <property type="evidence" value="ECO:0007669"/>
    <property type="project" value="UniProtKB-KW"/>
</dbReference>
<gene>
    <name evidence="6" type="ORF">QIS74_13708</name>
</gene>
<evidence type="ECO:0000259" key="5">
    <source>
        <dbReference type="PROSITE" id="PS50600"/>
    </source>
</evidence>
<feature type="compositionally biased region" description="Basic and acidic residues" evidence="4">
    <location>
        <begin position="196"/>
        <end position="207"/>
    </location>
</feature>
<feature type="compositionally biased region" description="Acidic residues" evidence="4">
    <location>
        <begin position="277"/>
        <end position="286"/>
    </location>
</feature>